<sequence length="146" mass="16154">MEGRKRLRFWGLLGLLVLAGIGVAVRWLQPPDIAAEAKSTYRNYTATAQIQQIKGMAQGCEVTVKFHEWHSLSPGFKLNEIPQKGQNYTVYAQPEQCAALEVIQAEKGSRPELTGHIVYTAGENRSGRWYMLSQPKPPLGCGVVGL</sequence>
<gene>
    <name evidence="1" type="ORF">Mrose_02056</name>
</gene>
<evidence type="ECO:0000313" key="2">
    <source>
        <dbReference type="Proteomes" id="UP000265341"/>
    </source>
</evidence>
<reference evidence="1 2" key="1">
    <citation type="submission" date="2018-08" db="EMBL/GenBank/DDBJ databases">
        <title>Meiothermus roseus NBRC 110900 genome sequencing project.</title>
        <authorList>
            <person name="Da Costa M.S."/>
            <person name="Albuquerque L."/>
            <person name="Raposo P."/>
            <person name="Froufe H.J.C."/>
            <person name="Barroso C.S."/>
            <person name="Egas C."/>
        </authorList>
    </citation>
    <scope>NUCLEOTIDE SEQUENCE [LARGE SCALE GENOMIC DNA]</scope>
    <source>
        <strain evidence="1 2">NBRC 110900</strain>
    </source>
</reference>
<dbReference type="AlphaFoldDB" id="A0A399EPC2"/>
<dbReference type="EMBL" id="QWLA01000037">
    <property type="protein sequence ID" value="RIH85828.1"/>
    <property type="molecule type" value="Genomic_DNA"/>
</dbReference>
<dbReference type="RefSeq" id="WP_147371615.1">
    <property type="nucleotide sequence ID" value="NZ_QWLA01000037.1"/>
</dbReference>
<keyword evidence="2" id="KW-1185">Reference proteome</keyword>
<comment type="caution">
    <text evidence="1">The sequence shown here is derived from an EMBL/GenBank/DDBJ whole genome shotgun (WGS) entry which is preliminary data.</text>
</comment>
<dbReference type="Proteomes" id="UP000265341">
    <property type="component" value="Unassembled WGS sequence"/>
</dbReference>
<accession>A0A399EPC2</accession>
<proteinExistence type="predicted"/>
<dbReference type="OrthoDB" id="26269at2"/>
<protein>
    <submittedName>
        <fullName evidence="1">Uncharacterized protein</fullName>
    </submittedName>
</protein>
<name>A0A399EPC2_9DEIN</name>
<organism evidence="1 2">
    <name type="scientific">Calidithermus roseus</name>
    <dbReference type="NCBI Taxonomy" id="1644118"/>
    <lineage>
        <taxon>Bacteria</taxon>
        <taxon>Thermotogati</taxon>
        <taxon>Deinococcota</taxon>
        <taxon>Deinococci</taxon>
        <taxon>Thermales</taxon>
        <taxon>Thermaceae</taxon>
        <taxon>Calidithermus</taxon>
    </lineage>
</organism>
<evidence type="ECO:0000313" key="1">
    <source>
        <dbReference type="EMBL" id="RIH85828.1"/>
    </source>
</evidence>